<feature type="compositionally biased region" description="Low complexity" evidence="1">
    <location>
        <begin position="54"/>
        <end position="67"/>
    </location>
</feature>
<feature type="non-terminal residue" evidence="2">
    <location>
        <position position="104"/>
    </location>
</feature>
<evidence type="ECO:0000256" key="1">
    <source>
        <dbReference type="SAM" id="MobiDB-lite"/>
    </source>
</evidence>
<reference evidence="2" key="1">
    <citation type="submission" date="2020-02" db="EMBL/GenBank/DDBJ databases">
        <authorList>
            <person name="Meier V. D."/>
        </authorList>
    </citation>
    <scope>NUCLEOTIDE SEQUENCE</scope>
    <source>
        <strain evidence="2">AVDCRST_MAG32</strain>
    </source>
</reference>
<gene>
    <name evidence="2" type="ORF">AVDCRST_MAG32-97</name>
</gene>
<feature type="non-terminal residue" evidence="2">
    <location>
        <position position="1"/>
    </location>
</feature>
<feature type="compositionally biased region" description="Basic residues" evidence="1">
    <location>
        <begin position="15"/>
        <end position="53"/>
    </location>
</feature>
<feature type="compositionally biased region" description="Basic and acidic residues" evidence="1">
    <location>
        <begin position="80"/>
        <end position="93"/>
    </location>
</feature>
<dbReference type="EC" id="1.14.19.3" evidence="2"/>
<proteinExistence type="predicted"/>
<feature type="region of interest" description="Disordered" evidence="1">
    <location>
        <begin position="1"/>
        <end position="104"/>
    </location>
</feature>
<protein>
    <submittedName>
        <fullName evidence="2">Linoleoyl-CoA desaturase</fullName>
        <ecNumber evidence="2">1.14.19.3</ecNumber>
    </submittedName>
</protein>
<keyword evidence="2" id="KW-0560">Oxidoreductase</keyword>
<name>A0A6J4MS33_9ACTN</name>
<accession>A0A6J4MS33</accession>
<dbReference type="AlphaFoldDB" id="A0A6J4MS33"/>
<dbReference type="GO" id="GO:0016213">
    <property type="term" value="F:acyl-CoA 6-desaturase activity"/>
    <property type="evidence" value="ECO:0007669"/>
    <property type="project" value="UniProtKB-EC"/>
</dbReference>
<dbReference type="EMBL" id="CADCUM010000005">
    <property type="protein sequence ID" value="CAA9367076.1"/>
    <property type="molecule type" value="Genomic_DNA"/>
</dbReference>
<sequence>DHDPEAGAQPDRPPHRGRHRADWHRARRHPPGRARQPRRRRRGVHPQAHRHPAQARARLAGRAALQRVPAGLGPGHGRPQRLEDPRQHGDRPQHPPRPVGLDAR</sequence>
<evidence type="ECO:0000313" key="2">
    <source>
        <dbReference type="EMBL" id="CAA9367076.1"/>
    </source>
</evidence>
<organism evidence="2">
    <name type="scientific">uncultured Nocardioides sp</name>
    <dbReference type="NCBI Taxonomy" id="198441"/>
    <lineage>
        <taxon>Bacteria</taxon>
        <taxon>Bacillati</taxon>
        <taxon>Actinomycetota</taxon>
        <taxon>Actinomycetes</taxon>
        <taxon>Propionibacteriales</taxon>
        <taxon>Nocardioidaceae</taxon>
        <taxon>Nocardioides</taxon>
        <taxon>environmental samples</taxon>
    </lineage>
</organism>